<protein>
    <recommendedName>
        <fullName evidence="5 12">1-(5-phosphoribosyl)-5-[(5-phosphoribosylamino)methylideneamino] imidazole-4-carboxamide isomerase</fullName>
        <ecNumber evidence="4 12">5.3.1.16</ecNumber>
    </recommendedName>
    <alternativeName>
        <fullName evidence="10 12">5-proFAR isomerase</fullName>
    </alternativeName>
    <alternativeName>
        <fullName evidence="9 12">Phosphoribosylformimino-5-aminoimidazole carboxamide ribotide isomerase</fullName>
    </alternativeName>
</protein>
<keyword evidence="7 11" id="KW-0368">Histidine biosynthesis</keyword>
<evidence type="ECO:0000256" key="2">
    <source>
        <dbReference type="ARBA" id="ARBA00005133"/>
    </source>
</evidence>
<keyword evidence="6 11" id="KW-0028">Amino-acid biosynthesis</keyword>
<dbReference type="SUPFAM" id="SSF51366">
    <property type="entry name" value="Ribulose-phoshate binding barrel"/>
    <property type="match status" value="1"/>
</dbReference>
<organism evidence="13 14">
    <name type="scientific">Eeniella nana</name>
    <name type="common">Yeast</name>
    <name type="synonym">Brettanomyces nanus</name>
    <dbReference type="NCBI Taxonomy" id="13502"/>
    <lineage>
        <taxon>Eukaryota</taxon>
        <taxon>Fungi</taxon>
        <taxon>Dikarya</taxon>
        <taxon>Ascomycota</taxon>
        <taxon>Saccharomycotina</taxon>
        <taxon>Pichiomycetes</taxon>
        <taxon>Pichiales</taxon>
        <taxon>Pichiaceae</taxon>
        <taxon>Brettanomyces</taxon>
    </lineage>
</organism>
<dbReference type="InterPro" id="IPR006062">
    <property type="entry name" value="His_biosynth"/>
</dbReference>
<evidence type="ECO:0000256" key="7">
    <source>
        <dbReference type="ARBA" id="ARBA00023102"/>
    </source>
</evidence>
<dbReference type="EMBL" id="CP064812">
    <property type="protein sequence ID" value="QPG74181.1"/>
    <property type="molecule type" value="Genomic_DNA"/>
</dbReference>
<evidence type="ECO:0000256" key="3">
    <source>
        <dbReference type="ARBA" id="ARBA00009667"/>
    </source>
</evidence>
<dbReference type="Gene3D" id="3.20.20.70">
    <property type="entry name" value="Aldolase class I"/>
    <property type="match status" value="1"/>
</dbReference>
<comment type="similarity">
    <text evidence="3 11">Belongs to the HisA/HisF family.</text>
</comment>
<sequence>MTYYVGCIDIHGGKVKQIVGRTLDSDDNISKHDSSLATNFVSEKPSSYYANLYKIHNIIRTHVIKLGSLEENNLVALEALKKWPGHMQIGGGINDTNAQYWIENGADKVIVTSWLFPGGEFDEARLEKIHELVGREHLVVDLSCRKRRDGNWVVAINKWQTLTEMELKKEVFEMFERYCSEFLVHAADVEGLCHGIDKELVGKLGEWCHVPVVYAGGARSVNDLDLVDGLSKGRVDLTFGSALDIFGGKLVKFEDCCKWNERPNKA</sequence>
<keyword evidence="14" id="KW-1185">Reference proteome</keyword>
<dbReference type="PANTHER" id="PTHR43090">
    <property type="entry name" value="1-(5-PHOSPHORIBOSYL)-5-[(5-PHOSPHORIBOSYLAMINO)METHYLIDENEAMINO] IMIDAZOLE-4-CARBOXAMIDE ISOMERASE"/>
    <property type="match status" value="1"/>
</dbReference>
<dbReference type="GO" id="GO:0000162">
    <property type="term" value="P:L-tryptophan biosynthetic process"/>
    <property type="evidence" value="ECO:0007669"/>
    <property type="project" value="TreeGrafter"/>
</dbReference>
<comment type="catalytic activity">
    <reaction evidence="1 12">
        <text>1-(5-phospho-beta-D-ribosyl)-5-[(5-phospho-beta-D-ribosylamino)methylideneamino]imidazole-4-carboxamide = 5-[(5-phospho-1-deoxy-D-ribulos-1-ylimino)methylamino]-1-(5-phospho-beta-D-ribosyl)imidazole-4-carboxamide</text>
        <dbReference type="Rhea" id="RHEA:15469"/>
        <dbReference type="ChEBI" id="CHEBI:58435"/>
        <dbReference type="ChEBI" id="CHEBI:58525"/>
        <dbReference type="EC" id="5.3.1.16"/>
    </reaction>
</comment>
<dbReference type="GO" id="GO:0003949">
    <property type="term" value="F:1-(5-phosphoribosyl)-5-[(5-phosphoribosylamino)methylideneamino]imidazole-4-carboxamide isomerase activity"/>
    <property type="evidence" value="ECO:0007669"/>
    <property type="project" value="UniProtKB-EC"/>
</dbReference>
<gene>
    <name evidence="13" type="ORF">FOA43_001505</name>
</gene>
<dbReference type="GO" id="GO:0000105">
    <property type="term" value="P:L-histidine biosynthetic process"/>
    <property type="evidence" value="ECO:0007669"/>
    <property type="project" value="UniProtKB-UniPathway"/>
</dbReference>
<dbReference type="InterPro" id="IPR011858">
    <property type="entry name" value="His6/HISN3"/>
</dbReference>
<name>A0A875RXI7_EENNA</name>
<dbReference type="GeneID" id="62194906"/>
<dbReference type="Pfam" id="PF00977">
    <property type="entry name" value="His_biosynth"/>
    <property type="match status" value="1"/>
</dbReference>
<dbReference type="RefSeq" id="XP_038777746.1">
    <property type="nucleotide sequence ID" value="XM_038921818.1"/>
</dbReference>
<keyword evidence="8 12" id="KW-0413">Isomerase</keyword>
<dbReference type="InterPro" id="IPR011060">
    <property type="entry name" value="RibuloseP-bd_barrel"/>
</dbReference>
<evidence type="ECO:0000256" key="10">
    <source>
        <dbReference type="ARBA" id="ARBA00031376"/>
    </source>
</evidence>
<evidence type="ECO:0000256" key="8">
    <source>
        <dbReference type="ARBA" id="ARBA00023235"/>
    </source>
</evidence>
<evidence type="ECO:0000256" key="9">
    <source>
        <dbReference type="ARBA" id="ARBA00030547"/>
    </source>
</evidence>
<keyword evidence="12" id="KW-0963">Cytoplasm</keyword>
<dbReference type="PANTHER" id="PTHR43090:SF2">
    <property type="entry name" value="1-(5-PHOSPHORIBOSYL)-5-[(5-PHOSPHORIBOSYLAMINO)METHYLIDENEAMINO] IMIDAZOLE-4-CARBOXAMIDE ISOMERASE"/>
    <property type="match status" value="1"/>
</dbReference>
<comment type="subcellular location">
    <subcellularLocation>
        <location evidence="12">Cytoplasm</location>
    </subcellularLocation>
</comment>
<evidence type="ECO:0000256" key="4">
    <source>
        <dbReference type="ARBA" id="ARBA00012550"/>
    </source>
</evidence>
<dbReference type="EC" id="5.3.1.16" evidence="4 12"/>
<proteinExistence type="inferred from homology"/>
<dbReference type="KEGG" id="bnn:FOA43_001505"/>
<dbReference type="NCBIfam" id="TIGR02129">
    <property type="entry name" value="hisA_euk"/>
    <property type="match status" value="1"/>
</dbReference>
<dbReference type="InterPro" id="IPR044524">
    <property type="entry name" value="Isoase_HisA-like"/>
</dbReference>
<dbReference type="FunFam" id="3.20.20.70:FF:000110">
    <property type="entry name" value="1-(5-phosphoribosyl)-5-[(5-phosphoribosylamino)methylideneamino] imidazole-4-carboxamide isomerase, chloroplastic"/>
    <property type="match status" value="1"/>
</dbReference>
<evidence type="ECO:0000256" key="12">
    <source>
        <dbReference type="RuleBase" id="RU364022"/>
    </source>
</evidence>
<evidence type="ECO:0000256" key="5">
    <source>
        <dbReference type="ARBA" id="ARBA00018464"/>
    </source>
</evidence>
<dbReference type="GO" id="GO:0005737">
    <property type="term" value="C:cytoplasm"/>
    <property type="evidence" value="ECO:0007669"/>
    <property type="project" value="UniProtKB-SubCell"/>
</dbReference>
<comment type="pathway">
    <text evidence="2 12">Amino-acid biosynthesis; L-histidine biosynthesis; L-histidine from 5-phospho-alpha-D-ribose 1-diphosphate: step 4/9.</text>
</comment>
<dbReference type="OrthoDB" id="446074at2759"/>
<reference evidence="13" key="1">
    <citation type="submission" date="2020-10" db="EMBL/GenBank/DDBJ databases">
        <authorList>
            <person name="Roach M.J.R."/>
        </authorList>
    </citation>
    <scope>NUCLEOTIDE SEQUENCE</scope>
    <source>
        <strain evidence="13">CBS 1945</strain>
    </source>
</reference>
<evidence type="ECO:0000313" key="14">
    <source>
        <dbReference type="Proteomes" id="UP000662931"/>
    </source>
</evidence>
<dbReference type="CDD" id="cd04723">
    <property type="entry name" value="HisA_HisF"/>
    <property type="match status" value="1"/>
</dbReference>
<dbReference type="UniPathway" id="UPA00031">
    <property type="reaction ID" value="UER00009"/>
</dbReference>
<evidence type="ECO:0000256" key="6">
    <source>
        <dbReference type="ARBA" id="ARBA00022605"/>
    </source>
</evidence>
<dbReference type="AlphaFoldDB" id="A0A875RXI7"/>
<evidence type="ECO:0000256" key="11">
    <source>
        <dbReference type="RuleBase" id="RU003657"/>
    </source>
</evidence>
<accession>A0A875RXI7</accession>
<dbReference type="Proteomes" id="UP000662931">
    <property type="component" value="Chromosome 1"/>
</dbReference>
<evidence type="ECO:0000256" key="1">
    <source>
        <dbReference type="ARBA" id="ARBA00000901"/>
    </source>
</evidence>
<evidence type="ECO:0000313" key="13">
    <source>
        <dbReference type="EMBL" id="QPG74181.1"/>
    </source>
</evidence>
<dbReference type="InterPro" id="IPR013785">
    <property type="entry name" value="Aldolase_TIM"/>
</dbReference>